<dbReference type="STRING" id="1678840.ATC1_131772"/>
<evidence type="ECO:0000313" key="1">
    <source>
        <dbReference type="EMBL" id="GAP41776.1"/>
    </source>
</evidence>
<dbReference type="GO" id="GO:0016740">
    <property type="term" value="F:transferase activity"/>
    <property type="evidence" value="ECO:0007669"/>
    <property type="project" value="UniProtKB-KW"/>
</dbReference>
<dbReference type="RefSeq" id="WP_062283704.1">
    <property type="nucleotide sequence ID" value="NZ_DF968181.1"/>
</dbReference>
<evidence type="ECO:0000313" key="2">
    <source>
        <dbReference type="Proteomes" id="UP000053370"/>
    </source>
</evidence>
<keyword evidence="1" id="KW-0808">Transferase</keyword>
<dbReference type="AlphaFoldDB" id="A0A0S7BYE5"/>
<protein>
    <submittedName>
        <fullName evidence="1">Uncharacterized nucleotidyltransferase</fullName>
    </submittedName>
</protein>
<dbReference type="Pfam" id="PF14907">
    <property type="entry name" value="NTP_transf_5"/>
    <property type="match status" value="1"/>
</dbReference>
<gene>
    <name evidence="1" type="ORF">ATC1_131772</name>
</gene>
<dbReference type="InterPro" id="IPR039498">
    <property type="entry name" value="NTP_transf_5"/>
</dbReference>
<proteinExistence type="predicted"/>
<accession>A0A0S7BYE5</accession>
<dbReference type="OrthoDB" id="8681065at2"/>
<dbReference type="Proteomes" id="UP000053370">
    <property type="component" value="Unassembled WGS sequence"/>
</dbReference>
<sequence>MNYEAMVKLFGCCIPVCKTQNNEIRYLTDTIHDWMEIICYAEKFGFTSLLYGKIKEFDISLPAEAELMCQIIVKRHYLSNEAKMRVLEKITMAFQENSIQSIALKGAALANVLYPNLSDRPMADLDVLISQSMTAKVSAIMKEMGFSCVTNANSYHSCAHLPTLQIKQDGFPVNVEIHQFLCQDTSSHPWLTLDDLQYPTQQFMLFDRCPVSYLFHEEMLFHLCWHAFYDHRSFQPLNYLWISDILNYAEKFKEQINWDVIRRDFSIVINSLSVLNGFVPLSENLISKLGFDTSCRYHHAGSESFGWPMIPISEFRRRGFLKTLKRTLFPSDWWLYLHYGKNGQTSIYPYWQNHITDLFAESRERIQLRIRKNFGHFLRIPHG</sequence>
<keyword evidence="2" id="KW-1185">Reference proteome</keyword>
<reference evidence="1" key="1">
    <citation type="journal article" date="2015" name="Genome Announc.">
        <title>Draft Genome Sequence of Anaerolineae Strain TC1, a Novel Isolate from a Methanogenic Wastewater Treatment System.</title>
        <authorList>
            <person name="Matsuura N."/>
            <person name="Tourlousse D.M."/>
            <person name="Sun L."/>
            <person name="Toyonaga M."/>
            <person name="Kuroda K."/>
            <person name="Ohashi A."/>
            <person name="Cruz R."/>
            <person name="Yamaguchi T."/>
            <person name="Sekiguchi Y."/>
        </authorList>
    </citation>
    <scope>NUCLEOTIDE SEQUENCE [LARGE SCALE GENOMIC DNA]</scope>
    <source>
        <strain evidence="1">TC1</strain>
    </source>
</reference>
<name>A0A0S7BYE5_9CHLR</name>
<dbReference type="EMBL" id="DF968181">
    <property type="protein sequence ID" value="GAP41776.1"/>
    <property type="molecule type" value="Genomic_DNA"/>
</dbReference>
<organism evidence="1">
    <name type="scientific">Flexilinea flocculi</name>
    <dbReference type="NCBI Taxonomy" id="1678840"/>
    <lineage>
        <taxon>Bacteria</taxon>
        <taxon>Bacillati</taxon>
        <taxon>Chloroflexota</taxon>
        <taxon>Anaerolineae</taxon>
        <taxon>Anaerolineales</taxon>
        <taxon>Anaerolineaceae</taxon>
        <taxon>Flexilinea</taxon>
    </lineage>
</organism>